<dbReference type="PANTHER" id="PTHR36873">
    <property type="entry name" value="HYPOTHETICAL GENE SUPPORTED BY BC079057"/>
    <property type="match status" value="1"/>
</dbReference>
<accession>A0A1U7TT90</accession>
<dbReference type="CTD" id="101661057"/>
<dbReference type="InterPro" id="IPR027847">
    <property type="entry name" value="DUF4545"/>
</dbReference>
<sequence>MAEKILEKLEAFDKQAKIITANRAKKNRLQSKGRKKTLVTPLTFDFQLEFEEAVTPTSKAASKITEDKPCGTTKSKKHLSFKCEPEPRMSDFKKSNLKPHFVQINIKKQKSKSTAEIEKKLGESLDSTDHLEDYVNKRKKSSQMNDCNIKEDESVKNDQLSEYSLVRKKSLLPLCFEDELKNPDTKIINASPTKTVTSHLEQKGTNPVIFHDTEYVQMLLLRKYKLAPYSLENENNYPCKRTNVVLERNREIFKSLIGDKSITFSKLKNTMPTARRKDIQTISFEAGHRIVGDNLKKKMNKQTLENKSWNTRYNFSSLTRKFIDYPGKTVIQETSDKTEKFERKFSTVKPVSTHKHSASPVKYYSKSFKNIHKLNNVTPLDNLLSTSSEN</sequence>
<dbReference type="Pfam" id="PF15078">
    <property type="entry name" value="DUF4545"/>
    <property type="match status" value="1"/>
</dbReference>
<evidence type="ECO:0000313" key="2">
    <source>
        <dbReference type="RefSeq" id="XP_008063214.1"/>
    </source>
</evidence>
<organism evidence="1 2">
    <name type="scientific">Carlito syrichta</name>
    <name type="common">Philippine tarsier</name>
    <name type="synonym">Tarsius syrichta</name>
    <dbReference type="NCBI Taxonomy" id="1868482"/>
    <lineage>
        <taxon>Eukaryota</taxon>
        <taxon>Metazoa</taxon>
        <taxon>Chordata</taxon>
        <taxon>Craniata</taxon>
        <taxon>Vertebrata</taxon>
        <taxon>Euteleostomi</taxon>
        <taxon>Mammalia</taxon>
        <taxon>Eutheria</taxon>
        <taxon>Euarchontoglires</taxon>
        <taxon>Primates</taxon>
        <taxon>Haplorrhini</taxon>
        <taxon>Tarsiiformes</taxon>
        <taxon>Tarsiidae</taxon>
        <taxon>Carlito</taxon>
    </lineage>
</organism>
<dbReference type="RefSeq" id="XP_008063214.1">
    <property type="nucleotide sequence ID" value="XM_008065023.1"/>
</dbReference>
<keyword evidence="1" id="KW-1185">Reference proteome</keyword>
<dbReference type="Proteomes" id="UP000189704">
    <property type="component" value="Unplaced"/>
</dbReference>
<dbReference type="AlphaFoldDB" id="A0A1U7TT90"/>
<gene>
    <name evidence="2" type="primary">CUNH1orf141</name>
</gene>
<dbReference type="OrthoDB" id="9905507at2759"/>
<dbReference type="PANTHER" id="PTHR36873:SF1">
    <property type="entry name" value="HYPOTHETICAL GENE SUPPORTED BY BC079057"/>
    <property type="match status" value="1"/>
</dbReference>
<reference evidence="2" key="1">
    <citation type="submission" date="2025-08" db="UniProtKB">
        <authorList>
            <consortium name="RefSeq"/>
        </authorList>
    </citation>
    <scope>IDENTIFICATION</scope>
</reference>
<protein>
    <submittedName>
        <fullName evidence="2">Uncharacterized protein C1orf141 homolog</fullName>
    </submittedName>
</protein>
<dbReference type="STRING" id="1868482.ENSTSYP00000005340"/>
<dbReference type="KEGG" id="csyr:103267429"/>
<dbReference type="GeneID" id="103267429"/>
<name>A0A1U7TT90_CARSF</name>
<proteinExistence type="predicted"/>
<evidence type="ECO:0000313" key="1">
    <source>
        <dbReference type="Proteomes" id="UP000189704"/>
    </source>
</evidence>